<reference evidence="4 5" key="1">
    <citation type="journal article" date="2016" name="PLoS ONE">
        <title>Complete Genome Sequence and Comparative Genomics of a Novel Myxobacterium Myxococcus hansupus.</title>
        <authorList>
            <person name="Sharma G."/>
            <person name="Narwani T."/>
            <person name="Subramanian S."/>
        </authorList>
    </citation>
    <scope>NUCLEOTIDE SEQUENCE [LARGE SCALE GENOMIC DNA]</scope>
    <source>
        <strain evidence="5">mixupus</strain>
    </source>
</reference>
<evidence type="ECO:0000256" key="1">
    <source>
        <dbReference type="ARBA" id="ARBA00022729"/>
    </source>
</evidence>
<sequence length="4220" mass="434150">MDVSKPADIEEAFLPLEVSGAATDIAMGGSLLFVGDAEGVKVFDLADGSRRPLRVGSRVIPGGVSAMALHRGNLLVSSASVGAPLLHVLDARTGGLSTHGTVSLSAPAVHITVEGTRAFVSLGKAKQVAIYQLFDIQNPAPAGTLTVDGLVGGWASAEQTRVAGGVAYVAAGGGKVLRFSVREGETPVQLGRATVVGDARTLAFMGRYLLVGTLVLDKSGTPVELPVSDPADASLPLAGALASVELDTLDIRGTHPRDGEVVSPGESAQVLLTALPEATSATEVTLYRRTPEEMVSVARQVLPDVQGGQVVLTPYSPLALDTAYELRIGAGLKDLRGATLGTEGRVRFRTSLDASPERPEIASVTPAYGLTAGGNEVELLGSGFRSGCTVTIGGIPAPIQELASDGSRMRVLAPAGLAGAAAVEVTNPGGLSHLLLGAYRYLVAPVLTDVQPRHATFNSRAVVRVTGEGLFPGSQVHFDTVPAHSVVMDDSGALLVTVPDQVIGRVALTVLTPGANPQQGTLQGGFTFSLAERTRLNDMGSVLARRGNLVFAAHTDRSLSVVDFAVAGSPGVLGSAVNGVSGPVDMVIHGDDLFLAGRSEVVRYSIAENVCGTSPSAPCSPLELERVQFALAPNVGLRAVAAGGAGAYVAVAGGNELALMSPINGAYEVIARTSLGSGTVIDLDVVDDALLVLVQDGTQSRLEVRSTEGSALPLLGEIPRLGSPMGGMAREGSRVAVSAGTQLHLIDVTHGSEPQILASAVDPNGGSSETLTLSGPWLLASKGSRVSWLDTSQGSTLVERTFASMGSSVSSAAIVNGVAVVSVANSLRVLDVPYPTVDALRPLPGAAIARNGSVAVGLPTALPGAVLSGSTLQLWAGALQVVGNTVPSGTALTFVPSNPLDSERTYVARLVLAPLPSVTGGRLLAPWEYPLRAGGVPMSLRVDAVSPASGPVAGGIPVTVSGFGFGTAPKVLFGGVEAVIVGEVQDNLLTVTLPPSVAAGPAVVRVVRGDGASAVAVTPFVYAAPMSFVDVTPRTVDVAGGWVTISGVGFHHGLEVRFDGAVASTQANRATSVQAHVPSGGLGHLTLTLSQLGSDSVVVPNAVYRGDVRAPEWERIEPLDTISNTNVPLTSVFDLRFDEPLSTASAGLLQLRLHPSGVPVPGVSQLLADGRTLRFTPAESLRSTTYYAVTATGVTDVAGNVARVYTRSFRTLDIVKPTVEIRRLGGAIVVNQDSFAAGVNWTFQVVGTDDSGPVVTTALSVNDMPVPRSPSGHFVYQWHQDEVNTCQVLKATATDSSGNISDTFSVVVQVVEDSPPEVDIEQPAADMSIEEGGSVSVVVVARDSSSVTSVEFHVDGVPMARLAGQTGTLVTLSRSIPLGLLKGSATSEQRVMTAYATDNKGQVTAAAPRTLTVTRDSVPPSVVMRTPVTGAQVVGGSNLMIEALASDENAVTEVEVFVNGASVGLAHTPPWRVSWQAPFVSNPEPHVVRVVARDFRANEGDATAAFTVVPSPTRPFAAITSPDAGTTLPEGKPFGVTVNATAAVAIASVRVTAGTDERVLTQPPWQAEFVAPVLDGGTVPLELTAQVTDEAGMSSHISRVQINVADDGQSHIGVALVREPSGPLLLGGTALTLKGETDGGVTPELSASLGDSPMALRHLPGASLAEARLPEGPEGASVVMRATVQAPGGASAVAEQNGTLAVMTTGQARIVEDASDVLEPVVLASRGDQILVVRSDGGGTGELELRTRQAGARVASQRFTGTPVGAVFVGDEIVVAIRKQGAGALERFTLPALIHKPLESVPLVREPHAVDGARNWIAVATDQGIELRHANGAVASQLSLGNVTALAAEGQRIFATTTTEVVAIDVPMASAPRELARTAIEEAPITTIAALADGGACVAGNVVRCFSLVEAEHSATHLLSRGTAPLNSEALSASAFGELLVVGSRDGVRVIDVRGTPMSAGMYPALMGRAALVPGALVTGTSKGVSYLPVVRGSATPHVDLNLPATVPQGTRVPMSALVSDDALPLNGFTAAVAINGVVAETRDTRLPPWIDMPMTGASASVELAVRDLAGRHVVIQREVLLSESGQESGPAIANVIVPTEVGEGAYFSFVVFPEHPAQVDRVEVSVAGGDPVLFVAPGLAGELLAPEVPAGAPSEVQVTFVALTAQGTRGPPLTRTVLVHDGAAAQRPVIATLRRANASPIYEGARVPIEVAVASTTGGESILLRVDGQEAGRVSGGHAIVPVRIPFGGGTRTVTVTAVARNGAGLESEPATLALNVVNDVTPPTIVAIHTDPSGEYVSAGSEMTASVSATDDDAVESVSLELSIDEVRHARGGWELVYRIPPDLPQGTVLTLRARVEDRAGNVSTQELTRTVTGAVVLHSLANVALESASRLARLGDRVYVATSTGLWIGQLGGSTEAPLLSTLGTLTTPKAPVGVAVLDQLVALAIEDEGLWLIDASVPASPKVVSRVSGTFTGVSASDKFYVLRKPISTQYQVHSIDVSDPSSPVLAVYVNASSERRVLVEANSDGPVFIQGTSKIQVPIVYGTGNASNHVFDVGPALARAAERDGDLVVIGTDRSLHAFVGDALSRTQVPTPVVSVPSGVRALEVVRGIAYVVSDDGWLQLVDYREPLAPKVMSRIRFEAHAVQIGGGLLLSTSTSGVHVTRLSRSGEGIAAGSVHVGDSALGLAPFRGGALVAARSSGTRPVDVSGGRAPQLRNPSEPGSNVRQVESWQRSVFSLDGQAIRVSGVNEVLGGRLQLHGANSSALQQALGAVEQFSVAPGRVWAISSAGGVSTVRWPLTPVPDRQSLALGRAAFGIAGNERRALVALGEQGVAVLEVAPSGQLRHQGILPVSASVVALDGNLAVTGGANSISLFNLGSDGAPQLIGTLPTAGEVQRIRLEGRLAIVSEGAAGVEVWHIHEGEPAERLALLSASSAQDAVFTSGRILIADGDSGLVHSYTAPHSATPTVRILSDGGRLEAEAGGQINLTGIAHGVGIDDAVLVINGHAATHLDEADLRASWTLPNNAVPGSVYSIQIRVYDAGGLTATSQPVEVFVVPSSATHPSVSVSAGGHSTLYSGAVVDVIANKNNGLPPFTVSARLGTAYLGTLQQTATNVNRFEGSFRIPIFESSGSMPLAVILTDGAGRTAEAFVNLNVVGDTQPPGTPSGLPPELRAGPYVHQLTLRGSDDGMHWLELEQDGRLIAVSPERTGSIAFQYSLRLPDDAVGQTITLALTGVDQAGRRTRITQSYIVLPDGSAPTVTFPYGLPHLSAKEGETISVNPSANDVDRDLASIHVYADGVEIGSTTSSSVLIRHTLPRLSERPHVVFKAVATDSRGRTATVERTTVLLPNPPPTFNSSVLPSQPIQRDTVKVCARAFDDVSIVDLVASVDGVAMTEPGSCFTQACRELCGTITLSATATQLEIAASATDNLGATTNLARIIPVGVNRPPNVTLNAQTYMLVGQPREFLGNATDERNTLAWAEFRVNGVAVGDRLISPTSGSSLRRTYTPVSSGMARVSLVAQDQHGQVSESFQDVVVLDARYPADSTPVISAEDLSFEGQDIIVRSGQTLQIDGTHTFRNLYVLQNAVVTHAPQANAGTHFLDLTVSNEVRIYATGKVDVSGRGYLGGWQPGNSDRNGKKQGNAPTGADSAAGSHGGYGQGLAQAGVESPVPIYGDYRDPSEPGSGGSGGAATSALGGNGGGLIRLQAASIRLDGELLANAESGSTNNASYGGAGGGIRIDVGALTGTGAIRANGAGRSAPYGGGGGRVAIYYNSETTAFDWSKVEAKGQYANAGTVFLKGNAQEYGELVLATYTGNSLQFTNRAKPTPVDGGTFDRFNLYGHGDVEVMGPLTTPVLEIERGVRVTFHGEVTGSMESIRVLGGSQVTLRQPWAFLPGVSVELAGVLSVAGGAPLHLSSLSLTQNASALKQVRSTDGLPQPLEVFVNGHVDLVTGSSIDVTGLGYLGGWQEGNESRTGLTYGNQSTGVESAGGSHGGYGRTEQHLTEVAPVATYGDYKLPSTFGTGGSGGPANPSGTPPLGGNGGGALHLKANSIRVNGLLLANASPGTGALASGGAGGSILLETGALTGTGRIEARAASNYGGGGRVAIYYDMSTSTFSLNNVHAPGSNNGGAGTIYLKALQAAHGDIVFDNGGTSFDPLRSKPTELFATPAGEQTFRNFTVKGRAVVFTPDALEVTGTLTVESTSRLQSQNIIRP</sequence>
<dbReference type="Gene3D" id="2.60.40.1220">
    <property type="match status" value="1"/>
</dbReference>
<proteinExistence type="predicted"/>
<dbReference type="Pfam" id="PF01833">
    <property type="entry name" value="TIG"/>
    <property type="match status" value="2"/>
</dbReference>
<evidence type="ECO:0000313" key="4">
    <source>
        <dbReference type="EMBL" id="AKQ66211.1"/>
    </source>
</evidence>
<dbReference type="InterPro" id="IPR014756">
    <property type="entry name" value="Ig_E-set"/>
</dbReference>
<dbReference type="Pfam" id="PF17957">
    <property type="entry name" value="Big_7"/>
    <property type="match status" value="3"/>
</dbReference>
<organism evidence="4 5">
    <name type="scientific">Pseudomyxococcus hansupus</name>
    <dbReference type="NCBI Taxonomy" id="1297742"/>
    <lineage>
        <taxon>Bacteria</taxon>
        <taxon>Pseudomonadati</taxon>
        <taxon>Myxococcota</taxon>
        <taxon>Myxococcia</taxon>
        <taxon>Myxococcales</taxon>
        <taxon>Cystobacterineae</taxon>
        <taxon>Myxococcaceae</taxon>
        <taxon>Pseudomyxococcus</taxon>
    </lineage>
</organism>
<dbReference type="InterPro" id="IPR052387">
    <property type="entry name" value="Fibrocystin"/>
</dbReference>
<dbReference type="PATRIC" id="fig|1297742.4.peg.3150"/>
<gene>
    <name evidence="4" type="ORF">A176_003123</name>
</gene>
<dbReference type="SMART" id="SM00429">
    <property type="entry name" value="IPT"/>
    <property type="match status" value="2"/>
</dbReference>
<feature type="domain" description="IPT/TIG" evidence="3">
    <location>
        <begin position="358"/>
        <end position="442"/>
    </location>
</feature>
<protein>
    <submittedName>
        <fullName evidence="4">Muc19</fullName>
    </submittedName>
</protein>
<name>A0A0H4WRS2_9BACT</name>
<dbReference type="CDD" id="cd00102">
    <property type="entry name" value="IPT"/>
    <property type="match status" value="1"/>
</dbReference>
<dbReference type="InterPro" id="IPR014755">
    <property type="entry name" value="Cu-Rt/internalin_Ig-like"/>
</dbReference>
<feature type="region of interest" description="Disordered" evidence="2">
    <location>
        <begin position="2704"/>
        <end position="2729"/>
    </location>
</feature>
<dbReference type="InterPro" id="IPR002909">
    <property type="entry name" value="IPT_dom"/>
</dbReference>
<dbReference type="SUPFAM" id="SSF81296">
    <property type="entry name" value="E set domains"/>
    <property type="match status" value="4"/>
</dbReference>
<dbReference type="STRING" id="1297742.A176_003123"/>
<dbReference type="Proteomes" id="UP000009026">
    <property type="component" value="Chromosome"/>
</dbReference>
<feature type="domain" description="IPT/TIG" evidence="3">
    <location>
        <begin position="939"/>
        <end position="1023"/>
    </location>
</feature>
<dbReference type="Pfam" id="PF13205">
    <property type="entry name" value="Big_5"/>
    <property type="match status" value="2"/>
</dbReference>
<dbReference type="InterPro" id="IPR013783">
    <property type="entry name" value="Ig-like_fold"/>
</dbReference>
<evidence type="ECO:0000313" key="5">
    <source>
        <dbReference type="Proteomes" id="UP000009026"/>
    </source>
</evidence>
<evidence type="ECO:0000259" key="3">
    <source>
        <dbReference type="SMART" id="SM00429"/>
    </source>
</evidence>
<dbReference type="PANTHER" id="PTHR46769:SF2">
    <property type="entry name" value="FIBROCYSTIN-L ISOFORM 2 PRECURSOR-RELATED"/>
    <property type="match status" value="1"/>
</dbReference>
<dbReference type="InterPro" id="IPR032812">
    <property type="entry name" value="SbsA_Ig"/>
</dbReference>
<dbReference type="SUPFAM" id="SSF63829">
    <property type="entry name" value="Calcium-dependent phosphotriesterase"/>
    <property type="match status" value="2"/>
</dbReference>
<accession>A0A0H4WRS2</accession>
<keyword evidence="1" id="KW-0732">Signal</keyword>
<dbReference type="KEGG" id="mym:A176_003123"/>
<feature type="region of interest" description="Disordered" evidence="2">
    <location>
        <begin position="3628"/>
        <end position="3697"/>
    </location>
</feature>
<dbReference type="Gene3D" id="2.60.40.10">
    <property type="entry name" value="Immunoglobulins"/>
    <property type="match status" value="11"/>
</dbReference>
<evidence type="ECO:0000256" key="2">
    <source>
        <dbReference type="SAM" id="MobiDB-lite"/>
    </source>
</evidence>
<keyword evidence="5" id="KW-1185">Reference proteome</keyword>
<dbReference type="EMBL" id="CP012109">
    <property type="protein sequence ID" value="AKQ66211.1"/>
    <property type="molecule type" value="Genomic_DNA"/>
</dbReference>
<feature type="compositionally biased region" description="Polar residues" evidence="2">
    <location>
        <begin position="2719"/>
        <end position="2729"/>
    </location>
</feature>
<dbReference type="PANTHER" id="PTHR46769">
    <property type="entry name" value="POLYCYSTIC KIDNEY AND HEPATIC DISEASE 1 (AUTOSOMAL RECESSIVE)-LIKE 1"/>
    <property type="match status" value="1"/>
</dbReference>